<keyword evidence="4" id="KW-1185">Reference proteome</keyword>
<evidence type="ECO:0000313" key="4">
    <source>
        <dbReference type="Proteomes" id="UP000005240"/>
    </source>
</evidence>
<evidence type="ECO:0000313" key="3">
    <source>
        <dbReference type="EnsemblFungi" id="PTTG_28723-t43_1-p1"/>
    </source>
</evidence>
<proteinExistence type="predicted"/>
<protein>
    <submittedName>
        <fullName evidence="2 3">Uncharacterized protein</fullName>
    </submittedName>
</protein>
<reference evidence="2" key="1">
    <citation type="submission" date="2009-11" db="EMBL/GenBank/DDBJ databases">
        <authorList>
            <consortium name="The Broad Institute Genome Sequencing Platform"/>
            <person name="Ward D."/>
            <person name="Feldgarden M."/>
            <person name="Earl A."/>
            <person name="Young S.K."/>
            <person name="Zeng Q."/>
            <person name="Koehrsen M."/>
            <person name="Alvarado L."/>
            <person name="Berlin A."/>
            <person name="Bochicchio J."/>
            <person name="Borenstein D."/>
            <person name="Chapman S.B."/>
            <person name="Chen Z."/>
            <person name="Engels R."/>
            <person name="Freedman E."/>
            <person name="Gellesch M."/>
            <person name="Goldberg J."/>
            <person name="Griggs A."/>
            <person name="Gujja S."/>
            <person name="Heilman E."/>
            <person name="Heiman D."/>
            <person name="Hepburn T."/>
            <person name="Howarth C."/>
            <person name="Jen D."/>
            <person name="Larson L."/>
            <person name="Lewis B."/>
            <person name="Mehta T."/>
            <person name="Park D."/>
            <person name="Pearson M."/>
            <person name="Roberts A."/>
            <person name="Saif S."/>
            <person name="Shea T."/>
            <person name="Shenoy N."/>
            <person name="Sisk P."/>
            <person name="Stolte C."/>
            <person name="Sykes S."/>
            <person name="Thomson T."/>
            <person name="Walk T."/>
            <person name="White J."/>
            <person name="Yandava C."/>
            <person name="Izard J."/>
            <person name="Baranova O.V."/>
            <person name="Blanton J.M."/>
            <person name="Tanner A.C."/>
            <person name="Dewhirst F.E."/>
            <person name="Haas B."/>
            <person name="Nusbaum C."/>
            <person name="Birren B."/>
        </authorList>
    </citation>
    <scope>NUCLEOTIDE SEQUENCE [LARGE SCALE GENOMIC DNA]</scope>
    <source>
        <strain evidence="2">1-1 BBBD Race 1</strain>
    </source>
</reference>
<feature type="compositionally biased region" description="Pro residues" evidence="1">
    <location>
        <begin position="103"/>
        <end position="112"/>
    </location>
</feature>
<feature type="region of interest" description="Disordered" evidence="1">
    <location>
        <begin position="76"/>
        <end position="133"/>
    </location>
</feature>
<organism evidence="2">
    <name type="scientific">Puccinia triticina (isolate 1-1 / race 1 (BBBD))</name>
    <name type="common">Brown leaf rust fungus</name>
    <dbReference type="NCBI Taxonomy" id="630390"/>
    <lineage>
        <taxon>Eukaryota</taxon>
        <taxon>Fungi</taxon>
        <taxon>Dikarya</taxon>
        <taxon>Basidiomycota</taxon>
        <taxon>Pucciniomycotina</taxon>
        <taxon>Pucciniomycetes</taxon>
        <taxon>Pucciniales</taxon>
        <taxon>Pucciniaceae</taxon>
        <taxon>Puccinia</taxon>
    </lineage>
</organism>
<dbReference type="AlphaFoldDB" id="A0A180GA39"/>
<evidence type="ECO:0000313" key="2">
    <source>
        <dbReference type="EMBL" id="OAV89358.1"/>
    </source>
</evidence>
<dbReference type="Proteomes" id="UP000005240">
    <property type="component" value="Unassembled WGS sequence"/>
</dbReference>
<name>A0A180GA39_PUCT1</name>
<gene>
    <name evidence="2" type="ORF">PTTG_28723</name>
</gene>
<sequence length="133" mass="14794">MNPIRLKKTCFLLPRSQLVPQAVNGDKAWWNRKLRNPVCMLQSSCKRPPEAADAGLAYVEAESRAFIRRVFPRLGPAEPSPQSGWIAVQRPSDPQTHARRVPPSWPPTPAAPAQPANDELERDPKLSVSPLSQ</sequence>
<dbReference type="EMBL" id="ADAS02000131">
    <property type="protein sequence ID" value="OAV89358.1"/>
    <property type="molecule type" value="Genomic_DNA"/>
</dbReference>
<dbReference type="VEuPathDB" id="FungiDB:PTTG_28723"/>
<dbReference type="EnsemblFungi" id="PTTG_28723-t43_1">
    <property type="protein sequence ID" value="PTTG_28723-t43_1-p1"/>
    <property type="gene ID" value="PTTG_28723"/>
</dbReference>
<reference evidence="3" key="4">
    <citation type="submission" date="2025-05" db="UniProtKB">
        <authorList>
            <consortium name="EnsemblFungi"/>
        </authorList>
    </citation>
    <scope>IDENTIFICATION</scope>
    <source>
        <strain evidence="3">isolate 1-1 / race 1 (BBBD)</strain>
    </source>
</reference>
<accession>A0A180GA39</accession>
<evidence type="ECO:0000256" key="1">
    <source>
        <dbReference type="SAM" id="MobiDB-lite"/>
    </source>
</evidence>
<reference evidence="3 4" key="3">
    <citation type="journal article" date="2017" name="G3 (Bethesda)">
        <title>Comparative analysis highlights variable genome content of wheat rusts and divergence of the mating loci.</title>
        <authorList>
            <person name="Cuomo C.A."/>
            <person name="Bakkeren G."/>
            <person name="Khalil H.B."/>
            <person name="Panwar V."/>
            <person name="Joly D."/>
            <person name="Linning R."/>
            <person name="Sakthikumar S."/>
            <person name="Song X."/>
            <person name="Adiconis X."/>
            <person name="Fan L."/>
            <person name="Goldberg J.M."/>
            <person name="Levin J.Z."/>
            <person name="Young S."/>
            <person name="Zeng Q."/>
            <person name="Anikster Y."/>
            <person name="Bruce M."/>
            <person name="Wang M."/>
            <person name="Yin C."/>
            <person name="McCallum B."/>
            <person name="Szabo L.J."/>
            <person name="Hulbert S."/>
            <person name="Chen X."/>
            <person name="Fellers J.P."/>
        </authorList>
    </citation>
    <scope>NUCLEOTIDE SEQUENCE</scope>
    <source>
        <strain evidence="4">Isolate 1-1 / race 1 (BBBD)</strain>
        <strain evidence="3">isolate 1-1 / race 1 (BBBD)</strain>
    </source>
</reference>
<reference evidence="2" key="2">
    <citation type="submission" date="2016-05" db="EMBL/GenBank/DDBJ databases">
        <title>Comparative analysis highlights variable genome content of wheat rusts and divergence of the mating loci.</title>
        <authorList>
            <person name="Cuomo C.A."/>
            <person name="Bakkeren G."/>
            <person name="Szabo L."/>
            <person name="Khalil H."/>
            <person name="Joly D."/>
            <person name="Goldberg J."/>
            <person name="Young S."/>
            <person name="Zeng Q."/>
            <person name="Fellers J."/>
        </authorList>
    </citation>
    <scope>NUCLEOTIDE SEQUENCE [LARGE SCALE GENOMIC DNA]</scope>
    <source>
        <strain evidence="2">1-1 BBBD Race 1</strain>
    </source>
</reference>